<evidence type="ECO:0000313" key="1">
    <source>
        <dbReference type="EMBL" id="CAL1352872.1"/>
    </source>
</evidence>
<proteinExistence type="predicted"/>
<accession>A0AAV2C8L7</accession>
<dbReference type="Proteomes" id="UP001497516">
    <property type="component" value="Chromosome 1"/>
</dbReference>
<gene>
    <name evidence="1" type="ORF">LTRI10_LOCUS807</name>
</gene>
<evidence type="ECO:0000313" key="2">
    <source>
        <dbReference type="Proteomes" id="UP001497516"/>
    </source>
</evidence>
<name>A0AAV2C8L7_9ROSI</name>
<sequence>MVGGLEGVVVFRGLEDLGGEPPLSFVGESTRGIGRERRDWKRLLEVTEEEESSAKAVMVACGDGRQRRQWWEGGWGLVGSSRVVLGVE</sequence>
<dbReference type="AlphaFoldDB" id="A0AAV2C8L7"/>
<dbReference type="EMBL" id="OZ034813">
    <property type="protein sequence ID" value="CAL1352872.1"/>
    <property type="molecule type" value="Genomic_DNA"/>
</dbReference>
<keyword evidence="2" id="KW-1185">Reference proteome</keyword>
<protein>
    <submittedName>
        <fullName evidence="1">Uncharacterized protein</fullName>
    </submittedName>
</protein>
<organism evidence="1 2">
    <name type="scientific">Linum trigynum</name>
    <dbReference type="NCBI Taxonomy" id="586398"/>
    <lineage>
        <taxon>Eukaryota</taxon>
        <taxon>Viridiplantae</taxon>
        <taxon>Streptophyta</taxon>
        <taxon>Embryophyta</taxon>
        <taxon>Tracheophyta</taxon>
        <taxon>Spermatophyta</taxon>
        <taxon>Magnoliopsida</taxon>
        <taxon>eudicotyledons</taxon>
        <taxon>Gunneridae</taxon>
        <taxon>Pentapetalae</taxon>
        <taxon>rosids</taxon>
        <taxon>fabids</taxon>
        <taxon>Malpighiales</taxon>
        <taxon>Linaceae</taxon>
        <taxon>Linum</taxon>
    </lineage>
</organism>
<reference evidence="1 2" key="1">
    <citation type="submission" date="2024-04" db="EMBL/GenBank/DDBJ databases">
        <authorList>
            <person name="Fracassetti M."/>
        </authorList>
    </citation>
    <scope>NUCLEOTIDE SEQUENCE [LARGE SCALE GENOMIC DNA]</scope>
</reference>